<reference evidence="1" key="1">
    <citation type="journal article" date="2021" name="Proc. Natl. Acad. Sci. U.S.A.">
        <title>A Catalog of Tens of Thousands of Viruses from Human Metagenomes Reveals Hidden Associations with Chronic Diseases.</title>
        <authorList>
            <person name="Tisza M.J."/>
            <person name="Buck C.B."/>
        </authorList>
    </citation>
    <scope>NUCLEOTIDE SEQUENCE</scope>
    <source>
        <strain evidence="1">CtiuS14</strain>
    </source>
</reference>
<dbReference type="EMBL" id="BK015876">
    <property type="protein sequence ID" value="DAD71115.1"/>
    <property type="molecule type" value="Genomic_DNA"/>
</dbReference>
<proteinExistence type="predicted"/>
<protein>
    <submittedName>
        <fullName evidence="1">Uncharacterized protein</fullName>
    </submittedName>
</protein>
<accession>A0A8S5LMK4</accession>
<name>A0A8S5LMK4_9CAUD</name>
<evidence type="ECO:0000313" key="1">
    <source>
        <dbReference type="EMBL" id="DAD71115.1"/>
    </source>
</evidence>
<sequence length="167" mass="19805">MGLDMYLESHKKETYELHLQATEFMQNILNFRHKDSKKIFVDDPEWAKVADSVKALIGHQTESIAYWRKANQIRGWFVNLLDVDYNGVCKGKVSKKDIENLLDTCKQVLKDHSLAEELLSATEGFFFGSDEYDEYYFDQIKETVEICEKILKEFDFSTNYLIYDEWW</sequence>
<organism evidence="1">
    <name type="scientific">Podoviridae sp. ctiuS14</name>
    <dbReference type="NCBI Taxonomy" id="2827620"/>
    <lineage>
        <taxon>Viruses</taxon>
        <taxon>Duplodnaviria</taxon>
        <taxon>Heunggongvirae</taxon>
        <taxon>Uroviricota</taxon>
        <taxon>Caudoviricetes</taxon>
    </lineage>
</organism>